<protein>
    <submittedName>
        <fullName evidence="2">Uncharacterized protein</fullName>
    </submittedName>
</protein>
<accession>A0AAV1ARC8</accession>
<evidence type="ECO:0000313" key="2">
    <source>
        <dbReference type="EMBL" id="CAI8611640.1"/>
    </source>
</evidence>
<organism evidence="2 3">
    <name type="scientific">Vicia faba</name>
    <name type="common">Broad bean</name>
    <name type="synonym">Faba vulgaris</name>
    <dbReference type="NCBI Taxonomy" id="3906"/>
    <lineage>
        <taxon>Eukaryota</taxon>
        <taxon>Viridiplantae</taxon>
        <taxon>Streptophyta</taxon>
        <taxon>Embryophyta</taxon>
        <taxon>Tracheophyta</taxon>
        <taxon>Spermatophyta</taxon>
        <taxon>Magnoliopsida</taxon>
        <taxon>eudicotyledons</taxon>
        <taxon>Gunneridae</taxon>
        <taxon>Pentapetalae</taxon>
        <taxon>rosids</taxon>
        <taxon>fabids</taxon>
        <taxon>Fabales</taxon>
        <taxon>Fabaceae</taxon>
        <taxon>Papilionoideae</taxon>
        <taxon>50 kb inversion clade</taxon>
        <taxon>NPAAA clade</taxon>
        <taxon>Hologalegina</taxon>
        <taxon>IRL clade</taxon>
        <taxon>Fabeae</taxon>
        <taxon>Vicia</taxon>
    </lineage>
</organism>
<dbReference type="EMBL" id="OX451739">
    <property type="protein sequence ID" value="CAI8611640.1"/>
    <property type="molecule type" value="Genomic_DNA"/>
</dbReference>
<evidence type="ECO:0000313" key="3">
    <source>
        <dbReference type="Proteomes" id="UP001157006"/>
    </source>
</evidence>
<dbReference type="AlphaFoldDB" id="A0AAV1ARC8"/>
<evidence type="ECO:0000256" key="1">
    <source>
        <dbReference type="SAM" id="MobiDB-lite"/>
    </source>
</evidence>
<name>A0AAV1ARC8_VICFA</name>
<feature type="compositionally biased region" description="Polar residues" evidence="1">
    <location>
        <begin position="7"/>
        <end position="23"/>
    </location>
</feature>
<gene>
    <name evidence="2" type="ORF">VFH_IV239800</name>
</gene>
<dbReference type="Proteomes" id="UP001157006">
    <property type="component" value="Chromosome 4"/>
</dbReference>
<feature type="region of interest" description="Disordered" evidence="1">
    <location>
        <begin position="1"/>
        <end position="23"/>
    </location>
</feature>
<reference evidence="2 3" key="1">
    <citation type="submission" date="2023-01" db="EMBL/GenBank/DDBJ databases">
        <authorList>
            <person name="Kreplak J."/>
        </authorList>
    </citation>
    <scope>NUCLEOTIDE SEQUENCE [LARGE SCALE GENOMIC DNA]</scope>
</reference>
<proteinExistence type="predicted"/>
<keyword evidence="3" id="KW-1185">Reference proteome</keyword>
<sequence length="130" mass="14617">MPPSTPSPRNSNEGYSTGASIFPTNAHSNVNQATSVHRCYTPNFIQIPTQQFQNISYEILEQRKKEISLLSEPNCGYQTGSATAHRTTANPGSAALPYVRVDQHFHQGRVRFGFKKKNSVVERERGYLYL</sequence>